<dbReference type="SUPFAM" id="SSF48317">
    <property type="entry name" value="Acid phosphatase/Vanadium-dependent haloperoxidase"/>
    <property type="match status" value="1"/>
</dbReference>
<dbReference type="InterPro" id="IPR000326">
    <property type="entry name" value="PAP2/HPO"/>
</dbReference>
<feature type="transmembrane region" description="Helical" evidence="1">
    <location>
        <begin position="334"/>
        <end position="354"/>
    </location>
</feature>
<dbReference type="Proteomes" id="UP001162131">
    <property type="component" value="Unassembled WGS sequence"/>
</dbReference>
<dbReference type="Pfam" id="PF01569">
    <property type="entry name" value="PAP2"/>
    <property type="match status" value="1"/>
</dbReference>
<reference evidence="3" key="1">
    <citation type="submission" date="2021-09" db="EMBL/GenBank/DDBJ databases">
        <authorList>
            <consortium name="AG Swart"/>
            <person name="Singh M."/>
            <person name="Singh A."/>
            <person name="Seah K."/>
            <person name="Emmerich C."/>
        </authorList>
    </citation>
    <scope>NUCLEOTIDE SEQUENCE</scope>
    <source>
        <strain evidence="3">ATCC30299</strain>
    </source>
</reference>
<evidence type="ECO:0000259" key="2">
    <source>
        <dbReference type="Pfam" id="PF01569"/>
    </source>
</evidence>
<keyword evidence="1" id="KW-0812">Transmembrane</keyword>
<accession>A0AAU9JRR5</accession>
<proteinExistence type="predicted"/>
<evidence type="ECO:0000313" key="4">
    <source>
        <dbReference type="Proteomes" id="UP001162131"/>
    </source>
</evidence>
<dbReference type="Gene3D" id="1.20.144.10">
    <property type="entry name" value="Phosphatidic acid phosphatase type 2/haloperoxidase"/>
    <property type="match status" value="1"/>
</dbReference>
<dbReference type="AlphaFoldDB" id="A0AAU9JRR5"/>
<name>A0AAU9JRR5_9CILI</name>
<feature type="transmembrane region" description="Helical" evidence="1">
    <location>
        <begin position="71"/>
        <end position="90"/>
    </location>
</feature>
<feature type="transmembrane region" description="Helical" evidence="1">
    <location>
        <begin position="295"/>
        <end position="313"/>
    </location>
</feature>
<feature type="transmembrane region" description="Helical" evidence="1">
    <location>
        <begin position="240"/>
        <end position="259"/>
    </location>
</feature>
<gene>
    <name evidence="3" type="ORF">BSTOLATCC_MIC45732</name>
</gene>
<feature type="transmembrane region" description="Helical" evidence="1">
    <location>
        <begin position="102"/>
        <end position="120"/>
    </location>
</feature>
<dbReference type="EMBL" id="CAJZBQ010000045">
    <property type="protein sequence ID" value="CAG9328277.1"/>
    <property type="molecule type" value="Genomic_DNA"/>
</dbReference>
<evidence type="ECO:0000256" key="1">
    <source>
        <dbReference type="SAM" id="Phobius"/>
    </source>
</evidence>
<keyword evidence="4" id="KW-1185">Reference proteome</keyword>
<evidence type="ECO:0000313" key="3">
    <source>
        <dbReference type="EMBL" id="CAG9328277.1"/>
    </source>
</evidence>
<sequence length="437" mass="50576">MSNSNFILMDVDFYPSSTKNLKLSNIVIGLIVALWLVAVVIEDIMTGDFYDEQVTFSKEIQKQNLDSTINFFKAVWIFIPFVYQLYFLYAHTDIDAFAGMKMIIVVCTLICTANMLAMLYSRPQVYWEHSDVHGWDCVLNWNVPSERSMVSIGCVYYFFTLKLFNCKRDKLWEKAIFIGVNLIWVLFVGFTEIYLGLNGIFDIILSWLYGLLVVVIFIYFDKWINKLIMEIFIKMKPGLIFIHCAFMLGIAVGIILYEFRDAYMPDKWQKKVNSHCPDSLEISDSKDIAQNNLKMVSTLSLSTGALLGMAFSYNKIKQKWWGSVSTWHSIIRLLASWIYFNILNMLIVIIQNALPSTSSSVTDTLHITDLIRNAYIVLFYEIFIYYQMGWMLTYLYPMVMMVINSCTAETVPEEEKDPSVSMDVIDGAINWTQPNSK</sequence>
<feature type="transmembrane region" description="Helical" evidence="1">
    <location>
        <begin position="203"/>
        <end position="220"/>
    </location>
</feature>
<feature type="domain" description="Phosphatidic acid phosphatase type 2/haloperoxidase" evidence="2">
    <location>
        <begin position="100"/>
        <end position="223"/>
    </location>
</feature>
<organism evidence="3 4">
    <name type="scientific">Blepharisma stoltei</name>
    <dbReference type="NCBI Taxonomy" id="1481888"/>
    <lineage>
        <taxon>Eukaryota</taxon>
        <taxon>Sar</taxon>
        <taxon>Alveolata</taxon>
        <taxon>Ciliophora</taxon>
        <taxon>Postciliodesmatophora</taxon>
        <taxon>Heterotrichea</taxon>
        <taxon>Heterotrichida</taxon>
        <taxon>Blepharismidae</taxon>
        <taxon>Blepharisma</taxon>
    </lineage>
</organism>
<dbReference type="InterPro" id="IPR036938">
    <property type="entry name" value="PAP2/HPO_sf"/>
</dbReference>
<protein>
    <recommendedName>
        <fullName evidence="2">Phosphatidic acid phosphatase type 2/haloperoxidase domain-containing protein</fullName>
    </recommendedName>
</protein>
<feature type="transmembrane region" description="Helical" evidence="1">
    <location>
        <begin position="21"/>
        <end position="41"/>
    </location>
</feature>
<feature type="transmembrane region" description="Helical" evidence="1">
    <location>
        <begin position="374"/>
        <end position="396"/>
    </location>
</feature>
<comment type="caution">
    <text evidence="3">The sequence shown here is derived from an EMBL/GenBank/DDBJ whole genome shotgun (WGS) entry which is preliminary data.</text>
</comment>
<feature type="transmembrane region" description="Helical" evidence="1">
    <location>
        <begin position="148"/>
        <end position="164"/>
    </location>
</feature>
<keyword evidence="1" id="KW-1133">Transmembrane helix</keyword>
<feature type="transmembrane region" description="Helical" evidence="1">
    <location>
        <begin position="176"/>
        <end position="197"/>
    </location>
</feature>
<keyword evidence="1" id="KW-0472">Membrane</keyword>